<gene>
    <name evidence="1" type="ORF">A3K49_00605</name>
</gene>
<protein>
    <submittedName>
        <fullName evidence="1">Uncharacterized protein</fullName>
    </submittedName>
</protein>
<accession>A0A1F4T3Y8</accession>
<sequence length="174" mass="19424">MNICSSARLGPKMVYGVRRSAWETYFTHSGLGATLRGIILSQLKREKSTYLLAKEAEKRDFSLEKLASFAEVKALFADRDFIDRVKTNPMLRISYKETSAQAMRDYYLSLTSFAQAFLGHSLSVQRQLIVQEAANAMSTEPSQPSLSSLPGSETLTYMITCLGRTPKKPAQPNT</sequence>
<evidence type="ECO:0000313" key="1">
    <source>
        <dbReference type="EMBL" id="OGC27515.1"/>
    </source>
</evidence>
<organism evidence="1 2">
    <name type="scientific">candidate division WOR-1 bacterium RIFOXYC12_FULL_54_18</name>
    <dbReference type="NCBI Taxonomy" id="1802584"/>
    <lineage>
        <taxon>Bacteria</taxon>
        <taxon>Bacillati</taxon>
        <taxon>Saganbacteria</taxon>
    </lineage>
</organism>
<proteinExistence type="predicted"/>
<comment type="caution">
    <text evidence="1">The sequence shown here is derived from an EMBL/GenBank/DDBJ whole genome shotgun (WGS) entry which is preliminary data.</text>
</comment>
<name>A0A1F4T3Y8_UNCSA</name>
<dbReference type="EMBL" id="MEUG01000001">
    <property type="protein sequence ID" value="OGC27515.1"/>
    <property type="molecule type" value="Genomic_DNA"/>
</dbReference>
<dbReference type="AlphaFoldDB" id="A0A1F4T3Y8"/>
<dbReference type="Proteomes" id="UP000178602">
    <property type="component" value="Unassembled WGS sequence"/>
</dbReference>
<reference evidence="1 2" key="1">
    <citation type="journal article" date="2016" name="Nat. Commun.">
        <title>Thousands of microbial genomes shed light on interconnected biogeochemical processes in an aquifer system.</title>
        <authorList>
            <person name="Anantharaman K."/>
            <person name="Brown C.T."/>
            <person name="Hug L.A."/>
            <person name="Sharon I."/>
            <person name="Castelle C.J."/>
            <person name="Probst A.J."/>
            <person name="Thomas B.C."/>
            <person name="Singh A."/>
            <person name="Wilkins M.J."/>
            <person name="Karaoz U."/>
            <person name="Brodie E.L."/>
            <person name="Williams K.H."/>
            <person name="Hubbard S.S."/>
            <person name="Banfield J.F."/>
        </authorList>
    </citation>
    <scope>NUCLEOTIDE SEQUENCE [LARGE SCALE GENOMIC DNA]</scope>
</reference>
<evidence type="ECO:0000313" key="2">
    <source>
        <dbReference type="Proteomes" id="UP000178602"/>
    </source>
</evidence>